<name>A0ACB9P134_9MYRT</name>
<protein>
    <submittedName>
        <fullName evidence="1">Uncharacterized protein</fullName>
    </submittedName>
</protein>
<comment type="caution">
    <text evidence="1">The sequence shown here is derived from an EMBL/GenBank/DDBJ whole genome shotgun (WGS) entry which is preliminary data.</text>
</comment>
<reference evidence="2" key="1">
    <citation type="journal article" date="2023" name="Front. Plant Sci.">
        <title>Chromosomal-level genome assembly of Melastoma candidum provides insights into trichome evolution.</title>
        <authorList>
            <person name="Zhong Y."/>
            <person name="Wu W."/>
            <person name="Sun C."/>
            <person name="Zou P."/>
            <person name="Liu Y."/>
            <person name="Dai S."/>
            <person name="Zhou R."/>
        </authorList>
    </citation>
    <scope>NUCLEOTIDE SEQUENCE [LARGE SCALE GENOMIC DNA]</scope>
</reference>
<evidence type="ECO:0000313" key="1">
    <source>
        <dbReference type="EMBL" id="KAI4342153.1"/>
    </source>
</evidence>
<proteinExistence type="predicted"/>
<dbReference type="Proteomes" id="UP001057402">
    <property type="component" value="Chromosome 7"/>
</dbReference>
<dbReference type="EMBL" id="CM042886">
    <property type="protein sequence ID" value="KAI4342153.1"/>
    <property type="molecule type" value="Genomic_DNA"/>
</dbReference>
<keyword evidence="2" id="KW-1185">Reference proteome</keyword>
<evidence type="ECO:0000313" key="2">
    <source>
        <dbReference type="Proteomes" id="UP001057402"/>
    </source>
</evidence>
<sequence>MSKLRVPSLDGSKVTAEVPLSSYLSVWMAHWKVAKTPPKLKSNFLSLNLETRESYPTSGQEFMSGPSHVSKRDSQFCLVPARKTASVEDVVNHTINIVDETAVTVVSGNSTEEEPVPAPSPVLGLLLPGNASFTPRNERASSFSNDEAWIPLAMQRSSSNWIKGYVDGSKQLLASENSMGKKSVAVSTAFQGSQSRPSCRQMAHGLHTDGISLTLSTEKLDHHASIAISSPCNRAATSLLQNDNPPTGQERLLALLNKNHPQGFLGYHQTIPSQCSSLEAAKQETFCCGSSSRQTHHPVLDVKTMTTHAIVDSNEGLKDSQPMFSKTTHQLFFREMTDTHSSKRDQIFQESTEYTNCEGNGTFGQFLSLSLNGNYNGSPGVKLQPLWSLTDSDGHEDPVKGRTSSVHLKNESSAETNSLDMDLFPEKHLAGEASSWPKKELTRKGTGGPAKVDLRERKRKFLELAMMSSATENGESSPSETRSLEAEHVLLRDDPGCHANPDDTRLTGHHGAERRHLGMKQLKFSDTDDHHIEILKTGDESPLEKVKDLFGGILMQMKGSLETVGGNTLNEQLKGSEFHSAQSVKDGISTSGDDTKAQKGSRVLISDPWIHRWCRDQAAAAVSLMKQDPVVQCEPLAANAVDKLQRKQTPSIAAMALMGKAMNGIHPFGFNKRGSFIVWKG</sequence>
<accession>A0ACB9P134</accession>
<organism evidence="1 2">
    <name type="scientific">Melastoma candidum</name>
    <dbReference type="NCBI Taxonomy" id="119954"/>
    <lineage>
        <taxon>Eukaryota</taxon>
        <taxon>Viridiplantae</taxon>
        <taxon>Streptophyta</taxon>
        <taxon>Embryophyta</taxon>
        <taxon>Tracheophyta</taxon>
        <taxon>Spermatophyta</taxon>
        <taxon>Magnoliopsida</taxon>
        <taxon>eudicotyledons</taxon>
        <taxon>Gunneridae</taxon>
        <taxon>Pentapetalae</taxon>
        <taxon>rosids</taxon>
        <taxon>malvids</taxon>
        <taxon>Myrtales</taxon>
        <taxon>Melastomataceae</taxon>
        <taxon>Melastomatoideae</taxon>
        <taxon>Melastomateae</taxon>
        <taxon>Melastoma</taxon>
    </lineage>
</organism>
<gene>
    <name evidence="1" type="ORF">MLD38_026808</name>
</gene>